<evidence type="ECO:0000256" key="2">
    <source>
        <dbReference type="ARBA" id="ARBA00023125"/>
    </source>
</evidence>
<feature type="DNA-binding region" description="H-T-H motif" evidence="4">
    <location>
        <begin position="36"/>
        <end position="55"/>
    </location>
</feature>
<dbReference type="PANTHER" id="PTHR30055">
    <property type="entry name" value="HTH-TYPE TRANSCRIPTIONAL REGULATOR RUTR"/>
    <property type="match status" value="1"/>
</dbReference>
<dbReference type="InterPro" id="IPR036271">
    <property type="entry name" value="Tet_transcr_reg_TetR-rel_C_sf"/>
</dbReference>
<dbReference type="InterPro" id="IPR039536">
    <property type="entry name" value="TetR_C_Proteobacteria"/>
</dbReference>
<evidence type="ECO:0000256" key="4">
    <source>
        <dbReference type="PROSITE-ProRule" id="PRU00335"/>
    </source>
</evidence>
<keyword evidence="3" id="KW-0804">Transcription</keyword>
<protein>
    <submittedName>
        <fullName evidence="6">TetR family transcriptional regulator</fullName>
    </submittedName>
</protein>
<dbReference type="Pfam" id="PF00440">
    <property type="entry name" value="TetR_N"/>
    <property type="match status" value="1"/>
</dbReference>
<dbReference type="Pfam" id="PF14246">
    <property type="entry name" value="TetR_C_7"/>
    <property type="match status" value="1"/>
</dbReference>
<dbReference type="RefSeq" id="WP_138449018.1">
    <property type="nucleotide sequence ID" value="NZ_VBUT01000006.1"/>
</dbReference>
<dbReference type="GO" id="GO:0000976">
    <property type="term" value="F:transcription cis-regulatory region binding"/>
    <property type="evidence" value="ECO:0007669"/>
    <property type="project" value="TreeGrafter"/>
</dbReference>
<evidence type="ECO:0000256" key="3">
    <source>
        <dbReference type="ARBA" id="ARBA00023163"/>
    </source>
</evidence>
<dbReference type="AlphaFoldDB" id="A0A5R8NMQ9"/>
<dbReference type="SUPFAM" id="SSF48498">
    <property type="entry name" value="Tetracyclin repressor-like, C-terminal domain"/>
    <property type="match status" value="1"/>
</dbReference>
<comment type="caution">
    <text evidence="6">The sequence shown here is derived from an EMBL/GenBank/DDBJ whole genome shotgun (WGS) entry which is preliminary data.</text>
</comment>
<dbReference type="InterPro" id="IPR050109">
    <property type="entry name" value="HTH-type_TetR-like_transc_reg"/>
</dbReference>
<dbReference type="GO" id="GO:0045892">
    <property type="term" value="P:negative regulation of DNA-templated transcription"/>
    <property type="evidence" value="ECO:0007669"/>
    <property type="project" value="UniProtKB-ARBA"/>
</dbReference>
<reference evidence="6 7" key="1">
    <citation type="submission" date="2019-05" db="EMBL/GenBank/DDBJ databases">
        <title>Genomes sequences of two Nocardia cyriacigeorgica environmental isolates, type strains Nocardia asteroides ATCC 19247 and Nocardia cyriacigeorgica DSM 44484.</title>
        <authorList>
            <person name="Vautrin F."/>
            <person name="Bergeron E."/>
            <person name="Dubost A."/>
            <person name="Abrouk D."/>
            <person name="Rodriguez Nava V."/>
            <person name="Pujic P."/>
        </authorList>
    </citation>
    <scope>NUCLEOTIDE SEQUENCE [LARGE SCALE GENOMIC DNA]</scope>
    <source>
        <strain evidence="6 7">EML 446</strain>
    </source>
</reference>
<evidence type="ECO:0000313" key="7">
    <source>
        <dbReference type="Proteomes" id="UP000306378"/>
    </source>
</evidence>
<keyword evidence="2 4" id="KW-0238">DNA-binding</keyword>
<dbReference type="GO" id="GO:0003700">
    <property type="term" value="F:DNA-binding transcription factor activity"/>
    <property type="evidence" value="ECO:0007669"/>
    <property type="project" value="TreeGrafter"/>
</dbReference>
<dbReference type="InterPro" id="IPR009057">
    <property type="entry name" value="Homeodomain-like_sf"/>
</dbReference>
<dbReference type="Gene3D" id="1.10.357.10">
    <property type="entry name" value="Tetracycline Repressor, domain 2"/>
    <property type="match status" value="1"/>
</dbReference>
<dbReference type="SUPFAM" id="SSF46689">
    <property type="entry name" value="Homeodomain-like"/>
    <property type="match status" value="1"/>
</dbReference>
<dbReference type="PRINTS" id="PR00455">
    <property type="entry name" value="HTHTETR"/>
</dbReference>
<evidence type="ECO:0000313" key="6">
    <source>
        <dbReference type="EMBL" id="TLF76814.1"/>
    </source>
</evidence>
<proteinExistence type="predicted"/>
<dbReference type="PANTHER" id="PTHR30055:SF146">
    <property type="entry name" value="HTH-TYPE TRANSCRIPTIONAL DUAL REGULATOR CECR"/>
    <property type="match status" value="1"/>
</dbReference>
<name>A0A5R8NMQ9_9NOCA</name>
<sequence length="205" mass="22035">MNSGGVRRGRPPGKTGAELLAVARELFLERGFAASTMDEIAARARISKASLYREHPSKAGLFAAVVEQWADAGRDAVRPALDRLEAAEDVRDGLQTWAQTLRAAILAAPVMEMRRLVTAEAARLPEVGATYLHKSWIRNIGDLAATLRTLEARGLLRVPDPAAAAEQLTWLVVGAPLNARMLDATAEIPDTVDGAVEVFLAAYGR</sequence>
<accession>A0A5R8NMQ9</accession>
<dbReference type="PROSITE" id="PS50977">
    <property type="entry name" value="HTH_TETR_2"/>
    <property type="match status" value="1"/>
</dbReference>
<evidence type="ECO:0000259" key="5">
    <source>
        <dbReference type="PROSITE" id="PS50977"/>
    </source>
</evidence>
<evidence type="ECO:0000256" key="1">
    <source>
        <dbReference type="ARBA" id="ARBA00023015"/>
    </source>
</evidence>
<feature type="domain" description="HTH tetR-type" evidence="5">
    <location>
        <begin position="13"/>
        <end position="73"/>
    </location>
</feature>
<organism evidence="6 7">
    <name type="scientific">Nocardia cyriacigeorgica</name>
    <dbReference type="NCBI Taxonomy" id="135487"/>
    <lineage>
        <taxon>Bacteria</taxon>
        <taxon>Bacillati</taxon>
        <taxon>Actinomycetota</taxon>
        <taxon>Actinomycetes</taxon>
        <taxon>Mycobacteriales</taxon>
        <taxon>Nocardiaceae</taxon>
        <taxon>Nocardia</taxon>
    </lineage>
</organism>
<dbReference type="FunFam" id="1.10.10.60:FF:000141">
    <property type="entry name" value="TetR family transcriptional regulator"/>
    <property type="match status" value="1"/>
</dbReference>
<dbReference type="InterPro" id="IPR001647">
    <property type="entry name" value="HTH_TetR"/>
</dbReference>
<dbReference type="EMBL" id="VBUT01000006">
    <property type="protein sequence ID" value="TLF76814.1"/>
    <property type="molecule type" value="Genomic_DNA"/>
</dbReference>
<keyword evidence="1" id="KW-0805">Transcription regulation</keyword>
<gene>
    <name evidence="6" type="ORF">FEK34_18200</name>
</gene>
<dbReference type="Proteomes" id="UP000306378">
    <property type="component" value="Unassembled WGS sequence"/>
</dbReference>